<dbReference type="OrthoDB" id="10255963at2759"/>
<name>A0A550CN16_9AGAR</name>
<dbReference type="SUPFAM" id="SSF111038">
    <property type="entry name" value="YjbQ-like"/>
    <property type="match status" value="1"/>
</dbReference>
<reference evidence="2 3" key="1">
    <citation type="journal article" date="2019" name="New Phytol.">
        <title>Comparative genomics reveals unique wood-decay strategies and fruiting body development in the Schizophyllaceae.</title>
        <authorList>
            <person name="Almasi E."/>
            <person name="Sahu N."/>
            <person name="Krizsan K."/>
            <person name="Balint B."/>
            <person name="Kovacs G.M."/>
            <person name="Kiss B."/>
            <person name="Cseklye J."/>
            <person name="Drula E."/>
            <person name="Henrissat B."/>
            <person name="Nagy I."/>
            <person name="Chovatia M."/>
            <person name="Adam C."/>
            <person name="LaButti K."/>
            <person name="Lipzen A."/>
            <person name="Riley R."/>
            <person name="Grigoriev I.V."/>
            <person name="Nagy L.G."/>
        </authorList>
    </citation>
    <scope>NUCLEOTIDE SEQUENCE [LARGE SCALE GENOMIC DNA]</scope>
    <source>
        <strain evidence="2 3">NL-1724</strain>
    </source>
</reference>
<keyword evidence="3" id="KW-1185">Reference proteome</keyword>
<dbReference type="PANTHER" id="PTHR30615">
    <property type="entry name" value="UNCHARACTERIZED PROTEIN YJBQ-RELATED"/>
    <property type="match status" value="1"/>
</dbReference>
<sequence length="138" mass="15412">MGWQRTFSLSRRAKGCHLVTSEVQSQIKDGLKDVKVGMLYLFIKHTSCGLTLNENYDPDVRTDMDMALDHVVPESLGWVHTDEGPDDSVSHTKSALIGTTVTVPITNGRLNLGTWQGIYLCEFRHMPHTRTVIATILS</sequence>
<dbReference type="InterPro" id="IPR001602">
    <property type="entry name" value="UPF0047_YjbQ-like"/>
</dbReference>
<dbReference type="STRING" id="97359.A0A550CN16"/>
<dbReference type="NCBIfam" id="TIGR00149">
    <property type="entry name" value="TIGR00149_YjbQ"/>
    <property type="match status" value="1"/>
</dbReference>
<dbReference type="InterPro" id="IPR035917">
    <property type="entry name" value="YjbQ-like_sf"/>
</dbReference>
<dbReference type="PIRSF" id="PIRSF004681">
    <property type="entry name" value="UCP004681"/>
    <property type="match status" value="1"/>
</dbReference>
<evidence type="ECO:0000313" key="3">
    <source>
        <dbReference type="Proteomes" id="UP000320762"/>
    </source>
</evidence>
<evidence type="ECO:0000313" key="2">
    <source>
        <dbReference type="EMBL" id="TRM66191.1"/>
    </source>
</evidence>
<accession>A0A550CN16</accession>
<gene>
    <name evidence="2" type="ORF">BD626DRAFT_486991</name>
</gene>
<dbReference type="Pfam" id="PF01894">
    <property type="entry name" value="YjbQ"/>
    <property type="match status" value="1"/>
</dbReference>
<dbReference type="AlphaFoldDB" id="A0A550CN16"/>
<comment type="caution">
    <text evidence="2">The sequence shown here is derived from an EMBL/GenBank/DDBJ whole genome shotgun (WGS) entry which is preliminary data.</text>
</comment>
<evidence type="ECO:0000256" key="1">
    <source>
        <dbReference type="ARBA" id="ARBA00005534"/>
    </source>
</evidence>
<dbReference type="PANTHER" id="PTHR30615:SF8">
    <property type="entry name" value="UPF0047 PROTEIN C4A8.02C"/>
    <property type="match status" value="1"/>
</dbReference>
<organism evidence="2 3">
    <name type="scientific">Schizophyllum amplum</name>
    <dbReference type="NCBI Taxonomy" id="97359"/>
    <lineage>
        <taxon>Eukaryota</taxon>
        <taxon>Fungi</taxon>
        <taxon>Dikarya</taxon>
        <taxon>Basidiomycota</taxon>
        <taxon>Agaricomycotina</taxon>
        <taxon>Agaricomycetes</taxon>
        <taxon>Agaricomycetidae</taxon>
        <taxon>Agaricales</taxon>
        <taxon>Schizophyllaceae</taxon>
        <taxon>Schizophyllum</taxon>
    </lineage>
</organism>
<protein>
    <submittedName>
        <fullName evidence="2">Uncharacterized protein</fullName>
    </submittedName>
</protein>
<proteinExistence type="inferred from homology"/>
<comment type="similarity">
    <text evidence="1">Belongs to the UPF0047 family.</text>
</comment>
<dbReference type="EMBL" id="VDMD01000004">
    <property type="protein sequence ID" value="TRM66191.1"/>
    <property type="molecule type" value="Genomic_DNA"/>
</dbReference>
<dbReference type="Proteomes" id="UP000320762">
    <property type="component" value="Unassembled WGS sequence"/>
</dbReference>
<dbReference type="Gene3D" id="2.60.120.460">
    <property type="entry name" value="YjbQ-like"/>
    <property type="match status" value="1"/>
</dbReference>